<gene>
    <name evidence="2" type="ORF">ACFSJ0_32555</name>
</gene>
<evidence type="ECO:0000313" key="3">
    <source>
        <dbReference type="Proteomes" id="UP001597097"/>
    </source>
</evidence>
<feature type="chain" id="PRO_5047383702" evidence="1">
    <location>
        <begin position="31"/>
        <end position="161"/>
    </location>
</feature>
<evidence type="ECO:0000256" key="1">
    <source>
        <dbReference type="SAM" id="SignalP"/>
    </source>
</evidence>
<name>A0ABW4GG75_9ACTN</name>
<sequence>MKAVRTAGIAIGAGAIIVSGFAAPPAQAQAARIDTYLAAIPGGTKLSANEISWEDGTVRLVLSATQASCGAGWYCVYEHSNFRGAMTKWRASPAKCKKFNFTRYWRDKISSFWARGKCPSANYFLKDKKVARPDPFEPFEGKKAYVRFNDRYDYAARGYTS</sequence>
<dbReference type="Pfam" id="PF03995">
    <property type="entry name" value="Inhibitor_I36"/>
    <property type="match status" value="1"/>
</dbReference>
<reference evidence="3" key="1">
    <citation type="journal article" date="2019" name="Int. J. Syst. Evol. Microbiol.">
        <title>The Global Catalogue of Microorganisms (GCM) 10K type strain sequencing project: providing services to taxonomists for standard genome sequencing and annotation.</title>
        <authorList>
            <consortium name="The Broad Institute Genomics Platform"/>
            <consortium name="The Broad Institute Genome Sequencing Center for Infectious Disease"/>
            <person name="Wu L."/>
            <person name="Ma J."/>
        </authorList>
    </citation>
    <scope>NUCLEOTIDE SEQUENCE [LARGE SCALE GENOMIC DNA]</scope>
    <source>
        <strain evidence="3">CGMCC 1.15399</strain>
    </source>
</reference>
<keyword evidence="1" id="KW-0732">Signal</keyword>
<evidence type="ECO:0000313" key="2">
    <source>
        <dbReference type="EMBL" id="MFD1541820.1"/>
    </source>
</evidence>
<proteinExistence type="predicted"/>
<dbReference type="RefSeq" id="WP_219537275.1">
    <property type="nucleotide sequence ID" value="NZ_JAHKRM010000036.1"/>
</dbReference>
<comment type="caution">
    <text evidence="2">The sequence shown here is derived from an EMBL/GenBank/DDBJ whole genome shotgun (WGS) entry which is preliminary data.</text>
</comment>
<organism evidence="2 3">
    <name type="scientific">Nonomuraea guangzhouensis</name>
    <dbReference type="NCBI Taxonomy" id="1291555"/>
    <lineage>
        <taxon>Bacteria</taxon>
        <taxon>Bacillati</taxon>
        <taxon>Actinomycetota</taxon>
        <taxon>Actinomycetes</taxon>
        <taxon>Streptosporangiales</taxon>
        <taxon>Streptosporangiaceae</taxon>
        <taxon>Nonomuraea</taxon>
    </lineage>
</organism>
<protein>
    <submittedName>
        <fullName evidence="2">Peptidase inhibitor family I36 protein</fullName>
    </submittedName>
</protein>
<dbReference type="Proteomes" id="UP001597097">
    <property type="component" value="Unassembled WGS sequence"/>
</dbReference>
<keyword evidence="3" id="KW-1185">Reference proteome</keyword>
<feature type="signal peptide" evidence="1">
    <location>
        <begin position="1"/>
        <end position="30"/>
    </location>
</feature>
<accession>A0ABW4GG75</accession>
<dbReference type="EMBL" id="JBHUCM010000030">
    <property type="protein sequence ID" value="MFD1541820.1"/>
    <property type="molecule type" value="Genomic_DNA"/>
</dbReference>